<evidence type="ECO:0000313" key="8">
    <source>
        <dbReference type="RefSeq" id="XP_008803190.1"/>
    </source>
</evidence>
<dbReference type="SMART" id="SM00657">
    <property type="entry name" value="RPOL4c"/>
    <property type="match status" value="1"/>
</dbReference>
<dbReference type="InterPro" id="IPR010997">
    <property type="entry name" value="HRDC-like_sf"/>
</dbReference>
<evidence type="ECO:0000259" key="5">
    <source>
        <dbReference type="SMART" id="SM00657"/>
    </source>
</evidence>
<reference evidence="6" key="1">
    <citation type="journal article" date="2019" name="Nat. Commun.">
        <title>Genome-wide association mapping of date palm fruit traits.</title>
        <authorList>
            <person name="Hazzouri K.M."/>
            <person name="Gros-Balthazard M."/>
            <person name="Flowers J.M."/>
            <person name="Copetti D."/>
            <person name="Lemansour A."/>
            <person name="Lebrun M."/>
            <person name="Masmoudi K."/>
            <person name="Ferrand S."/>
            <person name="Dhar M.I."/>
            <person name="Fresquez Z.A."/>
            <person name="Rosas U."/>
            <person name="Zhang J."/>
            <person name="Talag J."/>
            <person name="Lee S."/>
            <person name="Kudrna D."/>
            <person name="Powell R.F."/>
            <person name="Leitch I.J."/>
            <person name="Krueger R.R."/>
            <person name="Wing R.A."/>
            <person name="Amiri K.M.A."/>
            <person name="Purugganan M.D."/>
        </authorList>
    </citation>
    <scope>NUCLEOTIDE SEQUENCE [LARGE SCALE GENOMIC DNA]</scope>
    <source>
        <strain evidence="6">cv. Khalas</strain>
    </source>
</reference>
<keyword evidence="7 8" id="KW-0240">DNA-directed RNA polymerase</keyword>
<feature type="compositionally biased region" description="Basic and acidic residues" evidence="4">
    <location>
        <begin position="22"/>
        <end position="32"/>
    </location>
</feature>
<dbReference type="Pfam" id="PF03874">
    <property type="entry name" value="RNA_pol_Rpb4"/>
    <property type="match status" value="1"/>
</dbReference>
<dbReference type="InterPro" id="IPR006590">
    <property type="entry name" value="RNA_pol_Rpb4/RPC9_core"/>
</dbReference>
<sequence>MVEKGDKNFSSDKGKTASKLAASKEESLKGKDSAPVNKTRHIQVDSSDSEYEGFVDERSPASAKASGKASSDLKSGKKKVSFESLKTGRKTSFETPAAKGDWGKGGKDFNAGKAGGKGSLPQATAVKPRLTEIELKLELELPKNARLLMDCEAAEILQEIEEHKTILSEDPKVKFPESFNKVLQYTKFGGHYINSQSARKVLETLKINGVNDGEICMIGNICPETVEEVYALLPSLKANKHKNEGPIREVLASLAKVKSSK</sequence>
<proteinExistence type="inferred from homology"/>
<dbReference type="AlphaFoldDB" id="A0A8B8J9Q4"/>
<dbReference type="OrthoDB" id="2186918at2759"/>
<keyword evidence="7 8" id="KW-0804">Transcription</keyword>
<gene>
    <name evidence="7 8 9 10 11 12" type="primary">LOC103716802</name>
</gene>
<evidence type="ECO:0000313" key="12">
    <source>
        <dbReference type="RefSeq" id="XP_026664166.1"/>
    </source>
</evidence>
<evidence type="ECO:0000256" key="3">
    <source>
        <dbReference type="ARBA" id="ARBA00025724"/>
    </source>
</evidence>
<dbReference type="GO" id="GO:0006352">
    <property type="term" value="P:DNA-templated transcription initiation"/>
    <property type="evidence" value="ECO:0007669"/>
    <property type="project" value="InterPro"/>
</dbReference>
<dbReference type="RefSeq" id="XP_026664165.1">
    <property type="nucleotide sequence ID" value="XM_026808364.2"/>
</dbReference>
<evidence type="ECO:0000313" key="7">
    <source>
        <dbReference type="RefSeq" id="XP_008803189.1"/>
    </source>
</evidence>
<dbReference type="Gene3D" id="1.20.1250.40">
    <property type="match status" value="1"/>
</dbReference>
<dbReference type="PANTHER" id="PTHR21297">
    <property type="entry name" value="DNA-DIRECTED RNA POLYMERASE II"/>
    <property type="match status" value="1"/>
</dbReference>
<dbReference type="SUPFAM" id="SSF47819">
    <property type="entry name" value="HRDC-like"/>
    <property type="match status" value="1"/>
</dbReference>
<dbReference type="GO" id="GO:0000428">
    <property type="term" value="C:DNA-directed RNA polymerase complex"/>
    <property type="evidence" value="ECO:0007669"/>
    <property type="project" value="UniProtKB-KW"/>
</dbReference>
<dbReference type="RefSeq" id="XP_026664164.1">
    <property type="nucleotide sequence ID" value="XM_026808363.2"/>
</dbReference>
<dbReference type="GeneID" id="103716802"/>
<protein>
    <submittedName>
        <fullName evidence="7 8">DNA-directed RNA polymerases IV and V subunit 4 isoform X1</fullName>
    </submittedName>
</protein>
<dbReference type="InterPro" id="IPR045222">
    <property type="entry name" value="Rpb4-like"/>
</dbReference>
<evidence type="ECO:0000256" key="2">
    <source>
        <dbReference type="ARBA" id="ARBA00023242"/>
    </source>
</evidence>
<organism evidence="6 12">
    <name type="scientific">Phoenix dactylifera</name>
    <name type="common">Date palm</name>
    <dbReference type="NCBI Taxonomy" id="42345"/>
    <lineage>
        <taxon>Eukaryota</taxon>
        <taxon>Viridiplantae</taxon>
        <taxon>Streptophyta</taxon>
        <taxon>Embryophyta</taxon>
        <taxon>Tracheophyta</taxon>
        <taxon>Spermatophyta</taxon>
        <taxon>Magnoliopsida</taxon>
        <taxon>Liliopsida</taxon>
        <taxon>Arecaceae</taxon>
        <taxon>Coryphoideae</taxon>
        <taxon>Phoeniceae</taxon>
        <taxon>Phoenix</taxon>
    </lineage>
</organism>
<dbReference type="InterPro" id="IPR005574">
    <property type="entry name" value="Rpb4/RPC9"/>
</dbReference>
<dbReference type="GO" id="GO:0005634">
    <property type="term" value="C:nucleus"/>
    <property type="evidence" value="ECO:0007669"/>
    <property type="project" value="UniProtKB-SubCell"/>
</dbReference>
<feature type="compositionally biased region" description="Low complexity" evidence="4">
    <location>
        <begin position="60"/>
        <end position="73"/>
    </location>
</feature>
<dbReference type="KEGG" id="pda:103716802"/>
<evidence type="ECO:0000313" key="11">
    <source>
        <dbReference type="RefSeq" id="XP_026664165.1"/>
    </source>
</evidence>
<dbReference type="RefSeq" id="XP_008803189.1">
    <property type="nucleotide sequence ID" value="XM_008804967.3"/>
</dbReference>
<comment type="subcellular location">
    <subcellularLocation>
        <location evidence="1">Nucleus</location>
    </subcellularLocation>
</comment>
<feature type="compositionally biased region" description="Basic and acidic residues" evidence="4">
    <location>
        <begin position="1"/>
        <end position="15"/>
    </location>
</feature>
<evidence type="ECO:0000313" key="10">
    <source>
        <dbReference type="RefSeq" id="XP_026664164.1"/>
    </source>
</evidence>
<accession>A0A8B8J9Q4</accession>
<dbReference type="RefSeq" id="XP_008803191.1">
    <property type="nucleotide sequence ID" value="XM_008804969.3"/>
</dbReference>
<feature type="domain" description="RNA polymerase Rpb4/RPC9 core" evidence="5">
    <location>
        <begin position="140"/>
        <end position="261"/>
    </location>
</feature>
<dbReference type="RefSeq" id="XP_026664166.1">
    <property type="nucleotide sequence ID" value="XM_026808365.2"/>
</dbReference>
<evidence type="ECO:0000313" key="9">
    <source>
        <dbReference type="RefSeq" id="XP_008803191.1"/>
    </source>
</evidence>
<dbReference type="Proteomes" id="UP000228380">
    <property type="component" value="Chromosome 1"/>
</dbReference>
<dbReference type="InterPro" id="IPR038324">
    <property type="entry name" value="Rpb4/RPC9_sf"/>
</dbReference>
<keyword evidence="2" id="KW-0539">Nucleus</keyword>
<dbReference type="GO" id="GO:0000166">
    <property type="term" value="F:nucleotide binding"/>
    <property type="evidence" value="ECO:0007669"/>
    <property type="project" value="InterPro"/>
</dbReference>
<comment type="similarity">
    <text evidence="3">Belongs to the eukaryotic RPB4 RNA polymerase subunit family.</text>
</comment>
<name>A0A8B8J9Q4_PHODC</name>
<evidence type="ECO:0000256" key="1">
    <source>
        <dbReference type="ARBA" id="ARBA00004123"/>
    </source>
</evidence>
<keyword evidence="6" id="KW-1185">Reference proteome</keyword>
<dbReference type="RefSeq" id="XP_008803190.1">
    <property type="nucleotide sequence ID" value="XM_008804968.3"/>
</dbReference>
<feature type="region of interest" description="Disordered" evidence="4">
    <location>
        <begin position="1"/>
        <end position="81"/>
    </location>
</feature>
<evidence type="ECO:0000256" key="4">
    <source>
        <dbReference type="SAM" id="MobiDB-lite"/>
    </source>
</evidence>
<reference evidence="7 8" key="2">
    <citation type="submission" date="2025-04" db="UniProtKB">
        <authorList>
            <consortium name="RefSeq"/>
        </authorList>
    </citation>
    <scope>IDENTIFICATION</scope>
    <source>
        <tissue evidence="7 8">Young leaves</tissue>
    </source>
</reference>
<evidence type="ECO:0000313" key="6">
    <source>
        <dbReference type="Proteomes" id="UP000228380"/>
    </source>
</evidence>